<protein>
    <recommendedName>
        <fullName evidence="1">UVR domain-containing protein</fullName>
    </recommendedName>
</protein>
<gene>
    <name evidence="2" type="ORF">LCGC14_0335280</name>
</gene>
<dbReference type="SUPFAM" id="SSF46600">
    <property type="entry name" value="C-terminal UvrC-binding domain of UvrB"/>
    <property type="match status" value="1"/>
</dbReference>
<dbReference type="GO" id="GO:1990169">
    <property type="term" value="P:stress response to copper ion"/>
    <property type="evidence" value="ECO:0007669"/>
    <property type="project" value="TreeGrafter"/>
</dbReference>
<dbReference type="GO" id="GO:0005507">
    <property type="term" value="F:copper ion binding"/>
    <property type="evidence" value="ECO:0007669"/>
    <property type="project" value="TreeGrafter"/>
</dbReference>
<name>A0A0F9TKW0_9ZZZZ</name>
<dbReference type="GO" id="GO:1990170">
    <property type="term" value="P:stress response to cadmium ion"/>
    <property type="evidence" value="ECO:0007669"/>
    <property type="project" value="TreeGrafter"/>
</dbReference>
<dbReference type="GO" id="GO:0046870">
    <property type="term" value="F:cadmium ion binding"/>
    <property type="evidence" value="ECO:0007669"/>
    <property type="project" value="TreeGrafter"/>
</dbReference>
<dbReference type="GO" id="GO:0008270">
    <property type="term" value="F:zinc ion binding"/>
    <property type="evidence" value="ECO:0007669"/>
    <property type="project" value="TreeGrafter"/>
</dbReference>
<reference evidence="2" key="1">
    <citation type="journal article" date="2015" name="Nature">
        <title>Complex archaea that bridge the gap between prokaryotes and eukaryotes.</title>
        <authorList>
            <person name="Spang A."/>
            <person name="Saw J.H."/>
            <person name="Jorgensen S.L."/>
            <person name="Zaremba-Niedzwiedzka K."/>
            <person name="Martijn J."/>
            <person name="Lind A.E."/>
            <person name="van Eijk R."/>
            <person name="Schleper C."/>
            <person name="Guy L."/>
            <person name="Ettema T.J."/>
        </authorList>
    </citation>
    <scope>NUCLEOTIDE SEQUENCE</scope>
</reference>
<dbReference type="PANTHER" id="PTHR38430:SF1">
    <property type="entry name" value="PROTEIN-ARGININE KINASE ACTIVATOR PROTEIN"/>
    <property type="match status" value="1"/>
</dbReference>
<dbReference type="PROSITE" id="PS50151">
    <property type="entry name" value="UVR"/>
    <property type="match status" value="1"/>
</dbReference>
<sequence length="163" mass="17874">MKFKCDRCDNPATFHLTDISDDGEAVVKHLCADCAADEGIHVKADVPISQLLEEFILSTTSADPSKTVACDVCGTTFGEFQEEGRLGCPHDYDAFAEPLTPLLQDAHEGATEHVGKVPHRAGGDQQKATSILRLRAELKRVIASEDYERAAVLRDQIHELEEL</sequence>
<organism evidence="2">
    <name type="scientific">marine sediment metagenome</name>
    <dbReference type="NCBI Taxonomy" id="412755"/>
    <lineage>
        <taxon>unclassified sequences</taxon>
        <taxon>metagenomes</taxon>
        <taxon>ecological metagenomes</taxon>
    </lineage>
</organism>
<feature type="domain" description="UVR" evidence="1">
    <location>
        <begin position="128"/>
        <end position="163"/>
    </location>
</feature>
<dbReference type="EMBL" id="LAZR01000240">
    <property type="protein sequence ID" value="KKN79899.1"/>
    <property type="molecule type" value="Genomic_DNA"/>
</dbReference>
<evidence type="ECO:0000313" key="2">
    <source>
        <dbReference type="EMBL" id="KKN79899.1"/>
    </source>
</evidence>
<comment type="caution">
    <text evidence="2">The sequence shown here is derived from an EMBL/GenBank/DDBJ whole genome shotgun (WGS) entry which is preliminary data.</text>
</comment>
<dbReference type="Gene3D" id="4.10.860.10">
    <property type="entry name" value="UVR domain"/>
    <property type="match status" value="1"/>
</dbReference>
<dbReference type="InterPro" id="IPR036876">
    <property type="entry name" value="UVR_dom_sf"/>
</dbReference>
<dbReference type="AlphaFoldDB" id="A0A0F9TKW0"/>
<proteinExistence type="predicted"/>
<dbReference type="InterPro" id="IPR001943">
    <property type="entry name" value="UVR_dom"/>
</dbReference>
<dbReference type="PIRSF" id="PIRSF015034">
    <property type="entry name" value="YacH"/>
    <property type="match status" value="1"/>
</dbReference>
<dbReference type="PANTHER" id="PTHR38430">
    <property type="entry name" value="PROTEIN-ARGININE KINASE ACTIVATOR PROTEIN"/>
    <property type="match status" value="1"/>
</dbReference>
<evidence type="ECO:0000259" key="1">
    <source>
        <dbReference type="PROSITE" id="PS50151"/>
    </source>
</evidence>
<accession>A0A0F9TKW0</accession>
<dbReference type="Pfam" id="PF02151">
    <property type="entry name" value="UVR"/>
    <property type="match status" value="1"/>
</dbReference>
<dbReference type="GO" id="GO:0050897">
    <property type="term" value="F:cobalt ion binding"/>
    <property type="evidence" value="ECO:0007669"/>
    <property type="project" value="TreeGrafter"/>
</dbReference>
<dbReference type="InterPro" id="IPR025542">
    <property type="entry name" value="YacH"/>
</dbReference>